<evidence type="ECO:0000313" key="1">
    <source>
        <dbReference type="EMBL" id="KAL0930133.1"/>
    </source>
</evidence>
<comment type="caution">
    <text evidence="1">The sequence shown here is derived from an EMBL/GenBank/DDBJ whole genome shotgun (WGS) entry which is preliminary data.</text>
</comment>
<dbReference type="EMBL" id="VUJX02000012">
    <property type="protein sequence ID" value="KAL0930133.1"/>
    <property type="molecule type" value="Genomic_DNA"/>
</dbReference>
<dbReference type="Proteomes" id="UP000805649">
    <property type="component" value="Unassembled WGS sequence"/>
</dbReference>
<proteinExistence type="predicted"/>
<sequence>MTRPSRDGLVWKEGGFDPEPCWTREPSVEAIEKVCRRQLGIDISASCQVSFYASGAFNKLYSVHYDNSKLLMRVSLPVDPGAKTRGEVATLRWLQRCTNTPVPRVIAFDDTNSNEIGFEWILMEFMPGVSAYKRWRGMSMAQKTAFVEQVADLQSQIFHHESDEFQGIGTLQSSGTGNLEQQTQNDISPGRMVSLLLFWGEHYEYDIARGPFRSSHDWLESYLKVATRDYTKALREAEDEEDREDAEVAIQVAEKLLALLPKIFPVIQQPPERTFLWHDDLSLQNILVDDDGNITAVLDWECASTMPSWVTTQVPKFLDGARREEEPVRDQYGDDNESDSDSDLDNEGKNELYWIHLLEYEQTQLRKVYSDRMQKSTSEWTMKVQDSCLKTDFLEAVHRCSGGFYLKRIAQWADAITNGVFPRLAETLQTGRL</sequence>
<keyword evidence="2" id="KW-1185">Reference proteome</keyword>
<accession>A0ACC3YE76</accession>
<name>A0ACC3YE76_COLTU</name>
<evidence type="ECO:0000313" key="2">
    <source>
        <dbReference type="Proteomes" id="UP000805649"/>
    </source>
</evidence>
<reference evidence="1 2" key="1">
    <citation type="journal article" date="2020" name="Phytopathology">
        <title>Genome Sequence Resources of Colletotrichum truncatum, C. plurivorum, C. musicola, and C. sojae: Four Species Pathogenic to Soybean (Glycine max).</title>
        <authorList>
            <person name="Rogerio F."/>
            <person name="Boufleur T.R."/>
            <person name="Ciampi-Guillardi M."/>
            <person name="Sukno S.A."/>
            <person name="Thon M.R."/>
            <person name="Massola Junior N.S."/>
            <person name="Baroncelli R."/>
        </authorList>
    </citation>
    <scope>NUCLEOTIDE SEQUENCE [LARGE SCALE GENOMIC DNA]</scope>
    <source>
        <strain evidence="1 2">CMES1059</strain>
    </source>
</reference>
<protein>
    <submittedName>
        <fullName evidence="1">Uncharacterized protein</fullName>
    </submittedName>
</protein>
<gene>
    <name evidence="1" type="ORF">CTRU02_214953</name>
</gene>
<organism evidence="1 2">
    <name type="scientific">Colletotrichum truncatum</name>
    <name type="common">Anthracnose fungus</name>
    <name type="synonym">Colletotrichum capsici</name>
    <dbReference type="NCBI Taxonomy" id="5467"/>
    <lineage>
        <taxon>Eukaryota</taxon>
        <taxon>Fungi</taxon>
        <taxon>Dikarya</taxon>
        <taxon>Ascomycota</taxon>
        <taxon>Pezizomycotina</taxon>
        <taxon>Sordariomycetes</taxon>
        <taxon>Hypocreomycetidae</taxon>
        <taxon>Glomerellales</taxon>
        <taxon>Glomerellaceae</taxon>
        <taxon>Colletotrichum</taxon>
        <taxon>Colletotrichum truncatum species complex</taxon>
    </lineage>
</organism>